<dbReference type="EMBL" id="JAPDRK010000011">
    <property type="protein sequence ID" value="KAJ9607689.1"/>
    <property type="molecule type" value="Genomic_DNA"/>
</dbReference>
<organism evidence="4 5">
    <name type="scientific">Cladophialophora chaetospira</name>
    <dbReference type="NCBI Taxonomy" id="386627"/>
    <lineage>
        <taxon>Eukaryota</taxon>
        <taxon>Fungi</taxon>
        <taxon>Dikarya</taxon>
        <taxon>Ascomycota</taxon>
        <taxon>Pezizomycotina</taxon>
        <taxon>Eurotiomycetes</taxon>
        <taxon>Chaetothyriomycetidae</taxon>
        <taxon>Chaetothyriales</taxon>
        <taxon>Herpotrichiellaceae</taxon>
        <taxon>Cladophialophora</taxon>
    </lineage>
</organism>
<evidence type="ECO:0000313" key="5">
    <source>
        <dbReference type="Proteomes" id="UP001172673"/>
    </source>
</evidence>
<comment type="caution">
    <text evidence="4">The sequence shown here is derived from an EMBL/GenBank/DDBJ whole genome shotgun (WGS) entry which is preliminary data.</text>
</comment>
<dbReference type="InterPro" id="IPR020904">
    <property type="entry name" value="Sc_DH/Rdtase_CS"/>
</dbReference>
<evidence type="ECO:0000313" key="4">
    <source>
        <dbReference type="EMBL" id="KAJ9607689.1"/>
    </source>
</evidence>
<feature type="region of interest" description="Disordered" evidence="3">
    <location>
        <begin position="287"/>
        <end position="321"/>
    </location>
</feature>
<dbReference type="CDD" id="cd05233">
    <property type="entry name" value="SDR_c"/>
    <property type="match status" value="1"/>
</dbReference>
<protein>
    <recommendedName>
        <fullName evidence="6">NAD(P)-binding protein</fullName>
    </recommendedName>
</protein>
<reference evidence="4" key="1">
    <citation type="submission" date="2022-10" db="EMBL/GenBank/DDBJ databases">
        <title>Culturing micro-colonial fungi from biological soil crusts in the Mojave desert and describing Neophaeococcomyces mojavensis, and introducing the new genera and species Taxawa tesnikishii.</title>
        <authorList>
            <person name="Kurbessoian T."/>
            <person name="Stajich J.E."/>
        </authorList>
    </citation>
    <scope>NUCLEOTIDE SEQUENCE</scope>
    <source>
        <strain evidence="4">TK_41</strain>
    </source>
</reference>
<evidence type="ECO:0000256" key="2">
    <source>
        <dbReference type="ARBA" id="ARBA00022857"/>
    </source>
</evidence>
<accession>A0AA38X6G4</accession>
<proteinExistence type="inferred from homology"/>
<keyword evidence="2" id="KW-0521">NADP</keyword>
<name>A0AA38X6G4_9EURO</name>
<evidence type="ECO:0008006" key="6">
    <source>
        <dbReference type="Google" id="ProtNLM"/>
    </source>
</evidence>
<evidence type="ECO:0000256" key="1">
    <source>
        <dbReference type="ARBA" id="ARBA00006484"/>
    </source>
</evidence>
<dbReference type="PROSITE" id="PS00061">
    <property type="entry name" value="ADH_SHORT"/>
    <property type="match status" value="1"/>
</dbReference>
<dbReference type="InterPro" id="IPR036291">
    <property type="entry name" value="NAD(P)-bd_dom_sf"/>
</dbReference>
<evidence type="ECO:0000256" key="3">
    <source>
        <dbReference type="SAM" id="MobiDB-lite"/>
    </source>
</evidence>
<feature type="compositionally biased region" description="Basic and acidic residues" evidence="3">
    <location>
        <begin position="296"/>
        <end position="309"/>
    </location>
</feature>
<dbReference type="PANTHER" id="PTHR42760">
    <property type="entry name" value="SHORT-CHAIN DEHYDROGENASES/REDUCTASES FAMILY MEMBER"/>
    <property type="match status" value="1"/>
</dbReference>
<sequence>MLANTLVAIVVGAAGGIGKYTAEKLASRGVFLLLADINTKEVTSLATELAQRYNIRAEAFTVDITKEDEVKKMVETATSFTGRVDYAANCAGVLRELPGGHPSQTTLDVMKLTMAVNIEGLYLCQHYQAEQMKTQPPRPLKFTHPVSDHLPGERGAIVNVISVAGLQAVGLLAYTTSKYAGLGLTKEAAIAYGKHGIRVNASCPGLVETPMSNGFVNDNNRSIHAAAFAMGRASHPAEQANVLSFLLSDESRQVLSPSKLYMTGSTITNDGGYTDLKLPNYMELNGNAEGYPGSKLRNEREASESRADVDNVGLDSLSLSK</sequence>
<keyword evidence="5" id="KW-1185">Reference proteome</keyword>
<dbReference type="SUPFAM" id="SSF51735">
    <property type="entry name" value="NAD(P)-binding Rossmann-fold domains"/>
    <property type="match status" value="1"/>
</dbReference>
<dbReference type="InterPro" id="IPR002347">
    <property type="entry name" value="SDR_fam"/>
</dbReference>
<dbReference type="PRINTS" id="PR00081">
    <property type="entry name" value="GDHRDH"/>
</dbReference>
<dbReference type="PRINTS" id="PR00080">
    <property type="entry name" value="SDRFAMILY"/>
</dbReference>
<dbReference type="AlphaFoldDB" id="A0AA38X6G4"/>
<dbReference type="Gene3D" id="3.40.50.720">
    <property type="entry name" value="NAD(P)-binding Rossmann-like Domain"/>
    <property type="match status" value="1"/>
</dbReference>
<dbReference type="Pfam" id="PF13561">
    <property type="entry name" value="adh_short_C2"/>
    <property type="match status" value="1"/>
</dbReference>
<dbReference type="Proteomes" id="UP001172673">
    <property type="component" value="Unassembled WGS sequence"/>
</dbReference>
<dbReference type="GO" id="GO:0016616">
    <property type="term" value="F:oxidoreductase activity, acting on the CH-OH group of donors, NAD or NADP as acceptor"/>
    <property type="evidence" value="ECO:0007669"/>
    <property type="project" value="TreeGrafter"/>
</dbReference>
<comment type="similarity">
    <text evidence="1">Belongs to the short-chain dehydrogenases/reductases (SDR) family.</text>
</comment>
<gene>
    <name evidence="4" type="ORF">H2200_007767</name>
</gene>